<evidence type="ECO:0000313" key="1">
    <source>
        <dbReference type="EMBL" id="ROR81529.1"/>
    </source>
</evidence>
<proteinExistence type="predicted"/>
<comment type="caution">
    <text evidence="1">The sequence shown here is derived from an EMBL/GenBank/DDBJ whole genome shotgun (WGS) entry which is preliminary data.</text>
</comment>
<sequence>MLVEGTMRWQVTEDAPMALMLALAFRDMAGLGKRCVAQLPAVTPGLERVDVVGLDLDALAVQFDGWWTGIARRDTRLFMAEVRPPHFEVFDRALDLQELAYRAYDDAHRWASARIREYERALAGRSPSRLTDVYELIRERQFELRRQSSSFRLDLEVLPICRPGAWVVAPDTIVVSESLRDDREAFREWLRPLVHGLV</sequence>
<name>A0A3N2C211_9MICO</name>
<dbReference type="Proteomes" id="UP000266915">
    <property type="component" value="Unassembled WGS sequence"/>
</dbReference>
<dbReference type="EMBL" id="RKHL01000001">
    <property type="protein sequence ID" value="ROR81529.1"/>
    <property type="molecule type" value="Genomic_DNA"/>
</dbReference>
<dbReference type="RefSeq" id="WP_085510652.1">
    <property type="nucleotide sequence ID" value="NZ_FXAP01000001.1"/>
</dbReference>
<organism evidence="1 2">
    <name type="scientific">Plantibacter flavus</name>
    <dbReference type="NCBI Taxonomy" id="150123"/>
    <lineage>
        <taxon>Bacteria</taxon>
        <taxon>Bacillati</taxon>
        <taxon>Actinomycetota</taxon>
        <taxon>Actinomycetes</taxon>
        <taxon>Micrococcales</taxon>
        <taxon>Microbacteriaceae</taxon>
        <taxon>Plantibacter</taxon>
    </lineage>
</organism>
<reference evidence="1 2" key="1">
    <citation type="submission" date="2018-11" db="EMBL/GenBank/DDBJ databases">
        <title>Sequencing the genomes of 1000 actinobacteria strains.</title>
        <authorList>
            <person name="Klenk H.-P."/>
        </authorList>
    </citation>
    <scope>NUCLEOTIDE SEQUENCE [LARGE SCALE GENOMIC DNA]</scope>
    <source>
        <strain evidence="1 2">DSM 14012</strain>
    </source>
</reference>
<accession>A0A3N2C211</accession>
<gene>
    <name evidence="1" type="ORF">EDD42_1591</name>
</gene>
<keyword evidence="2" id="KW-1185">Reference proteome</keyword>
<evidence type="ECO:0000313" key="2">
    <source>
        <dbReference type="Proteomes" id="UP000266915"/>
    </source>
</evidence>
<protein>
    <submittedName>
        <fullName evidence="1">Uncharacterized protein</fullName>
    </submittedName>
</protein>
<dbReference type="AlphaFoldDB" id="A0A3N2C211"/>